<dbReference type="SUPFAM" id="SSF55486">
    <property type="entry name" value="Metalloproteases ('zincins'), catalytic domain"/>
    <property type="match status" value="1"/>
</dbReference>
<dbReference type="Pfam" id="PF17900">
    <property type="entry name" value="Peptidase_M1_N"/>
    <property type="match status" value="1"/>
</dbReference>
<evidence type="ECO:0000256" key="6">
    <source>
        <dbReference type="ARBA" id="ARBA00022438"/>
    </source>
</evidence>
<dbReference type="RefSeq" id="WP_157302179.1">
    <property type="nucleotide sequence ID" value="NZ_BAAAZB010000021.1"/>
</dbReference>
<keyword evidence="16" id="KW-1185">Reference proteome</keyword>
<dbReference type="EC" id="3.4.11.2" evidence="4"/>
<evidence type="ECO:0000256" key="1">
    <source>
        <dbReference type="ARBA" id="ARBA00000098"/>
    </source>
</evidence>
<evidence type="ECO:0000256" key="5">
    <source>
        <dbReference type="ARBA" id="ARBA00015611"/>
    </source>
</evidence>
<dbReference type="GO" id="GO:0016285">
    <property type="term" value="F:alanyl aminopeptidase activity"/>
    <property type="evidence" value="ECO:0007669"/>
    <property type="project" value="UniProtKB-EC"/>
</dbReference>
<dbReference type="Gene3D" id="2.60.40.1730">
    <property type="entry name" value="tricorn interacting facor f3 domain"/>
    <property type="match status" value="1"/>
</dbReference>
<dbReference type="GO" id="GO:0005615">
    <property type="term" value="C:extracellular space"/>
    <property type="evidence" value="ECO:0007669"/>
    <property type="project" value="TreeGrafter"/>
</dbReference>
<dbReference type="Pfam" id="PF13646">
    <property type="entry name" value="HEAT_2"/>
    <property type="match status" value="1"/>
</dbReference>
<evidence type="ECO:0000256" key="11">
    <source>
        <dbReference type="ARBA" id="ARBA00023049"/>
    </source>
</evidence>
<dbReference type="InterPro" id="IPR027268">
    <property type="entry name" value="Peptidase_M4/M1_CTD_sf"/>
</dbReference>
<evidence type="ECO:0000256" key="12">
    <source>
        <dbReference type="SAM" id="SignalP"/>
    </source>
</evidence>
<dbReference type="InterPro" id="IPR050344">
    <property type="entry name" value="Peptidase_M1_aminopeptidases"/>
</dbReference>
<gene>
    <name evidence="15" type="ORF">GO495_22980</name>
</gene>
<dbReference type="InterPro" id="IPR014782">
    <property type="entry name" value="Peptidase_M1_dom"/>
</dbReference>
<name>A0A6N8JH58_9BACT</name>
<feature type="signal peptide" evidence="12">
    <location>
        <begin position="1"/>
        <end position="28"/>
    </location>
</feature>
<keyword evidence="11" id="KW-0482">Metalloprotease</keyword>
<dbReference type="InterPro" id="IPR045357">
    <property type="entry name" value="Aminopeptidase_N-like_N"/>
</dbReference>
<keyword evidence="7" id="KW-0645">Protease</keyword>
<comment type="catalytic activity">
    <reaction evidence="1">
        <text>Release of an N-terminal amino acid, Xaa-|-Yaa- from a peptide, amide or arylamide. Xaa is preferably Ala, but may be most amino acids including Pro (slow action). When a terminal hydrophobic residue is followed by a prolyl residue, the two may be released as an intact Xaa-Pro dipeptide.</text>
        <dbReference type="EC" id="3.4.11.2"/>
    </reaction>
</comment>
<evidence type="ECO:0000259" key="14">
    <source>
        <dbReference type="Pfam" id="PF17900"/>
    </source>
</evidence>
<dbReference type="AlphaFoldDB" id="A0A6N8JH58"/>
<dbReference type="SUPFAM" id="SSF48371">
    <property type="entry name" value="ARM repeat"/>
    <property type="match status" value="1"/>
</dbReference>
<feature type="domain" description="Peptidase M1 membrane alanine aminopeptidase" evidence="13">
    <location>
        <begin position="283"/>
        <end position="491"/>
    </location>
</feature>
<dbReference type="GO" id="GO:0070006">
    <property type="term" value="F:metalloaminopeptidase activity"/>
    <property type="evidence" value="ECO:0007669"/>
    <property type="project" value="TreeGrafter"/>
</dbReference>
<keyword evidence="9" id="KW-0378">Hydrolase</keyword>
<evidence type="ECO:0000256" key="8">
    <source>
        <dbReference type="ARBA" id="ARBA00022723"/>
    </source>
</evidence>
<keyword evidence="8" id="KW-0479">Metal-binding</keyword>
<dbReference type="GO" id="GO:0043171">
    <property type="term" value="P:peptide catabolic process"/>
    <property type="evidence" value="ECO:0007669"/>
    <property type="project" value="TreeGrafter"/>
</dbReference>
<dbReference type="OrthoDB" id="100605at2"/>
<reference evidence="15 16" key="1">
    <citation type="submission" date="2019-12" db="EMBL/GenBank/DDBJ databases">
        <title>The draft genomic sequence of strain Chitinophaga oryziterrae JCM 16595.</title>
        <authorList>
            <person name="Zhang X."/>
        </authorList>
    </citation>
    <scope>NUCLEOTIDE SEQUENCE [LARGE SCALE GENOMIC DNA]</scope>
    <source>
        <strain evidence="15 16">JCM 16595</strain>
    </source>
</reference>
<dbReference type="Gene3D" id="1.10.390.10">
    <property type="entry name" value="Neutral Protease Domain 2"/>
    <property type="match status" value="1"/>
</dbReference>
<evidence type="ECO:0000256" key="10">
    <source>
        <dbReference type="ARBA" id="ARBA00022833"/>
    </source>
</evidence>
<keyword evidence="6" id="KW-0031">Aminopeptidase</keyword>
<keyword evidence="10" id="KW-0862">Zinc</keyword>
<evidence type="ECO:0000256" key="3">
    <source>
        <dbReference type="ARBA" id="ARBA00010136"/>
    </source>
</evidence>
<protein>
    <recommendedName>
        <fullName evidence="5">Aminopeptidase N</fullName>
        <ecNumber evidence="4">3.4.11.2</ecNumber>
    </recommendedName>
</protein>
<dbReference type="GO" id="GO:0008270">
    <property type="term" value="F:zinc ion binding"/>
    <property type="evidence" value="ECO:0007669"/>
    <property type="project" value="InterPro"/>
</dbReference>
<dbReference type="InterPro" id="IPR001930">
    <property type="entry name" value="Peptidase_M1"/>
</dbReference>
<dbReference type="SUPFAM" id="SSF63737">
    <property type="entry name" value="Leukotriene A4 hydrolase N-terminal domain"/>
    <property type="match status" value="1"/>
</dbReference>
<evidence type="ECO:0000256" key="4">
    <source>
        <dbReference type="ARBA" id="ARBA00012564"/>
    </source>
</evidence>
<dbReference type="Gene3D" id="1.25.10.10">
    <property type="entry name" value="Leucine-rich Repeat Variant"/>
    <property type="match status" value="1"/>
</dbReference>
<dbReference type="PANTHER" id="PTHR11533:SF174">
    <property type="entry name" value="PUROMYCIN-SENSITIVE AMINOPEPTIDASE-RELATED"/>
    <property type="match status" value="1"/>
</dbReference>
<dbReference type="InterPro" id="IPR011989">
    <property type="entry name" value="ARM-like"/>
</dbReference>
<evidence type="ECO:0000313" key="15">
    <source>
        <dbReference type="EMBL" id="MVT43482.1"/>
    </source>
</evidence>
<dbReference type="GO" id="GO:0042277">
    <property type="term" value="F:peptide binding"/>
    <property type="evidence" value="ECO:0007669"/>
    <property type="project" value="TreeGrafter"/>
</dbReference>
<comment type="similarity">
    <text evidence="3">Belongs to the peptidase M1 family.</text>
</comment>
<dbReference type="GO" id="GO:0006508">
    <property type="term" value="P:proteolysis"/>
    <property type="evidence" value="ECO:0007669"/>
    <property type="project" value="UniProtKB-KW"/>
</dbReference>
<dbReference type="EMBL" id="WRXO01000008">
    <property type="protein sequence ID" value="MVT43482.1"/>
    <property type="molecule type" value="Genomic_DNA"/>
</dbReference>
<sequence length="846" mass="95765">MSKPFKQVLKSLLLGGITGMFFLTPAVAQQQETPPQNDPLLKIYRGTTTRINDLVNTKLDVRFDYPKRYLYGKAWITLKPHFYATDSLLLDAKGMEIKQIAVVKNGKNTPLKYEYDGSQLHIKLDKSYQRTESYTIYADYTARPEEIKAEGSAAITDAKGLYFINHDGTEPNKPIQIWTQGETESNSVWFPTIDRTAQKMTDEISMTVEKKYVTLSNGKLVSQKDNADGTRTDTWKMDLPHSPYLVMMAVGDFSIVKDQWRGKEVNYYVEKPYAPYAKAIFGNTPEMLSFYSDILGYEYPWAKYSQIVVRDYVSGAMENTTATLHGDFLQKTDRELLDNNHYDEAVIAHELFHHWFGDLATAESWSNLTLNESFADYSEYLWLSHKYGKDMADDHAYKAAKNYIQFTEYAGDRDLVRFHYHDKEDMFDAVSYQKGGRILNMLRNVVGDSAFFKSLNLYLKTNAFKSAEAHQLRLAFEEVSGQDLNWFFNQWYFGQGYPILDISYNYDDAGKKASVIIQQKQPGDKVFELPIAIDVYAGGKKTRHLVTINNKSETFTFPYTTKPDFVNVDAEKVILDDKDDHRDINTYIFEYANAPEYGDRREAIEACLKEQTTNPAARKTVIAALKDKFYGLRALTVAGLEIEDESVKAAALPVLQQLAQNDENSSVRAAALRQLGKLKDKQLAPLFEKATKDRSYAAAGAALAGLAQLDLEKSYALAKQLEAESKGSLSNAIATVYAQKGNDADVAFFAKAFDEANGQEKFEAAMQYIGILANIDNTATVIKGLDQIENMAKLFNNKMVNSYLIKMLQPLAKKKQDKASLATPEIKAELNKQSDYILKIVNTLNK</sequence>
<dbReference type="InterPro" id="IPR042097">
    <property type="entry name" value="Aminopeptidase_N-like_N_sf"/>
</dbReference>
<dbReference type="CDD" id="cd09603">
    <property type="entry name" value="M1_APN_like"/>
    <property type="match status" value="1"/>
</dbReference>
<feature type="domain" description="Aminopeptidase N-like N-terminal" evidence="14">
    <location>
        <begin position="58"/>
        <end position="245"/>
    </location>
</feature>
<evidence type="ECO:0000256" key="7">
    <source>
        <dbReference type="ARBA" id="ARBA00022670"/>
    </source>
</evidence>
<keyword evidence="12" id="KW-0732">Signal</keyword>
<evidence type="ECO:0000256" key="2">
    <source>
        <dbReference type="ARBA" id="ARBA00001947"/>
    </source>
</evidence>
<evidence type="ECO:0000313" key="16">
    <source>
        <dbReference type="Proteomes" id="UP000468388"/>
    </source>
</evidence>
<proteinExistence type="inferred from homology"/>
<dbReference type="InterPro" id="IPR016024">
    <property type="entry name" value="ARM-type_fold"/>
</dbReference>
<evidence type="ECO:0000256" key="9">
    <source>
        <dbReference type="ARBA" id="ARBA00022801"/>
    </source>
</evidence>
<dbReference type="Proteomes" id="UP000468388">
    <property type="component" value="Unassembled WGS sequence"/>
</dbReference>
<organism evidence="15 16">
    <name type="scientific">Chitinophaga oryziterrae</name>
    <dbReference type="NCBI Taxonomy" id="1031224"/>
    <lineage>
        <taxon>Bacteria</taxon>
        <taxon>Pseudomonadati</taxon>
        <taxon>Bacteroidota</taxon>
        <taxon>Chitinophagia</taxon>
        <taxon>Chitinophagales</taxon>
        <taxon>Chitinophagaceae</taxon>
        <taxon>Chitinophaga</taxon>
    </lineage>
</organism>
<dbReference type="GO" id="GO:0016020">
    <property type="term" value="C:membrane"/>
    <property type="evidence" value="ECO:0007669"/>
    <property type="project" value="TreeGrafter"/>
</dbReference>
<dbReference type="PANTHER" id="PTHR11533">
    <property type="entry name" value="PROTEASE M1 ZINC METALLOPROTEASE"/>
    <property type="match status" value="1"/>
</dbReference>
<dbReference type="Pfam" id="PF01433">
    <property type="entry name" value="Peptidase_M1"/>
    <property type="match status" value="1"/>
</dbReference>
<comment type="caution">
    <text evidence="15">The sequence shown here is derived from an EMBL/GenBank/DDBJ whole genome shotgun (WGS) entry which is preliminary data.</text>
</comment>
<evidence type="ECO:0000259" key="13">
    <source>
        <dbReference type="Pfam" id="PF01433"/>
    </source>
</evidence>
<comment type="cofactor">
    <cofactor evidence="2">
        <name>Zn(2+)</name>
        <dbReference type="ChEBI" id="CHEBI:29105"/>
    </cofactor>
</comment>
<feature type="chain" id="PRO_5027095764" description="Aminopeptidase N" evidence="12">
    <location>
        <begin position="29"/>
        <end position="846"/>
    </location>
</feature>
<accession>A0A6N8JH58</accession>
<dbReference type="PRINTS" id="PR00756">
    <property type="entry name" value="ALADIPTASE"/>
</dbReference>
<dbReference type="GO" id="GO:0005737">
    <property type="term" value="C:cytoplasm"/>
    <property type="evidence" value="ECO:0007669"/>
    <property type="project" value="TreeGrafter"/>
</dbReference>